<evidence type="ECO:0000256" key="1">
    <source>
        <dbReference type="SAM" id="Phobius"/>
    </source>
</evidence>
<reference evidence="2 3" key="1">
    <citation type="submission" date="2020-08" db="EMBL/GenBank/DDBJ databases">
        <title>The Agave Microbiome: Exploring the role of microbial communities in plant adaptations to desert environments.</title>
        <authorList>
            <person name="Partida-Martinez L.P."/>
        </authorList>
    </citation>
    <scope>NUCLEOTIDE SEQUENCE [LARGE SCALE GENOMIC DNA]</scope>
    <source>
        <strain evidence="2 3">AS2.23</strain>
    </source>
</reference>
<organism evidence="2 3">
    <name type="scientific">Kineococcus radiotolerans</name>
    <dbReference type="NCBI Taxonomy" id="131568"/>
    <lineage>
        <taxon>Bacteria</taxon>
        <taxon>Bacillati</taxon>
        <taxon>Actinomycetota</taxon>
        <taxon>Actinomycetes</taxon>
        <taxon>Kineosporiales</taxon>
        <taxon>Kineosporiaceae</taxon>
        <taxon>Kineococcus</taxon>
    </lineage>
</organism>
<dbReference type="Proteomes" id="UP000533269">
    <property type="component" value="Unassembled WGS sequence"/>
</dbReference>
<evidence type="ECO:0000313" key="2">
    <source>
        <dbReference type="EMBL" id="MBB2901416.1"/>
    </source>
</evidence>
<gene>
    <name evidence="2" type="ORF">FHR75_002204</name>
</gene>
<proteinExistence type="predicted"/>
<keyword evidence="1" id="KW-0472">Membrane</keyword>
<feature type="transmembrane region" description="Helical" evidence="1">
    <location>
        <begin position="53"/>
        <end position="75"/>
    </location>
</feature>
<dbReference type="RefSeq" id="WP_183391338.1">
    <property type="nucleotide sequence ID" value="NZ_JACHVY010000001.1"/>
</dbReference>
<dbReference type="EMBL" id="JACHVY010000001">
    <property type="protein sequence ID" value="MBB2901416.1"/>
    <property type="molecule type" value="Genomic_DNA"/>
</dbReference>
<keyword evidence="1" id="KW-0812">Transmembrane</keyword>
<accession>A0A7W4TM13</accession>
<keyword evidence="1" id="KW-1133">Transmembrane helix</keyword>
<protein>
    <recommendedName>
        <fullName evidence="4">Alkaline shock response membrane anchor protein AmaP</fullName>
    </recommendedName>
</protein>
<dbReference type="AlphaFoldDB" id="A0A7W4TM13"/>
<reference evidence="2 3" key="2">
    <citation type="submission" date="2020-08" db="EMBL/GenBank/DDBJ databases">
        <authorList>
            <person name="Partida-Martinez L."/>
            <person name="Huntemann M."/>
            <person name="Clum A."/>
            <person name="Wang J."/>
            <person name="Palaniappan K."/>
            <person name="Ritter S."/>
            <person name="Chen I.-M."/>
            <person name="Stamatis D."/>
            <person name="Reddy T."/>
            <person name="O'Malley R."/>
            <person name="Daum C."/>
            <person name="Shapiro N."/>
            <person name="Ivanova N."/>
            <person name="Kyrpides N."/>
            <person name="Woyke T."/>
        </authorList>
    </citation>
    <scope>NUCLEOTIDE SEQUENCE [LARGE SCALE GENOMIC DNA]</scope>
    <source>
        <strain evidence="2 3">AS2.23</strain>
    </source>
</reference>
<evidence type="ECO:0000313" key="3">
    <source>
        <dbReference type="Proteomes" id="UP000533269"/>
    </source>
</evidence>
<evidence type="ECO:0008006" key="4">
    <source>
        <dbReference type="Google" id="ProtNLM"/>
    </source>
</evidence>
<feature type="transmembrane region" description="Helical" evidence="1">
    <location>
        <begin position="12"/>
        <end position="33"/>
    </location>
</feature>
<sequence length="187" mass="18819">MSRGVIAVDRLVAVLLGLLLVAGGVAGLAWWTGDLAPGTSLDTAPVADVTGAGWFPAACGGLAVVLALLGLWWLLAHVPRRGAGQVALPGSGPRGALRVEGDAPAKAAAQVLGAVPGVRSAGGRLVQDRGRLVAELSATLEPRADLAEVAAAAGEVREQLLEVLGRPDVVGRVRLGVARADRGSRVS</sequence>
<comment type="caution">
    <text evidence="2">The sequence shown here is derived from an EMBL/GenBank/DDBJ whole genome shotgun (WGS) entry which is preliminary data.</text>
</comment>
<name>A0A7W4TM13_KINRA</name>